<proteinExistence type="predicted"/>
<keyword evidence="2" id="KW-1185">Reference proteome</keyword>
<protein>
    <submittedName>
        <fullName evidence="1">Uncharacterized protein</fullName>
    </submittedName>
</protein>
<dbReference type="EMBL" id="MU129007">
    <property type="protein sequence ID" value="KAF9510996.1"/>
    <property type="molecule type" value="Genomic_DNA"/>
</dbReference>
<accession>A0A9P6DQD8</accession>
<dbReference type="AlphaFoldDB" id="A0A9P6DQD8"/>
<evidence type="ECO:0000313" key="1">
    <source>
        <dbReference type="EMBL" id="KAF9510996.1"/>
    </source>
</evidence>
<name>A0A9P6DQD8_9AGAM</name>
<gene>
    <name evidence="1" type="ORF">BS47DRAFT_1216679</name>
</gene>
<evidence type="ECO:0000313" key="2">
    <source>
        <dbReference type="Proteomes" id="UP000886523"/>
    </source>
</evidence>
<comment type="caution">
    <text evidence="1">The sequence shown here is derived from an EMBL/GenBank/DDBJ whole genome shotgun (WGS) entry which is preliminary data.</text>
</comment>
<organism evidence="1 2">
    <name type="scientific">Hydnum rufescens UP504</name>
    <dbReference type="NCBI Taxonomy" id="1448309"/>
    <lineage>
        <taxon>Eukaryota</taxon>
        <taxon>Fungi</taxon>
        <taxon>Dikarya</taxon>
        <taxon>Basidiomycota</taxon>
        <taxon>Agaricomycotina</taxon>
        <taxon>Agaricomycetes</taxon>
        <taxon>Cantharellales</taxon>
        <taxon>Hydnaceae</taxon>
        <taxon>Hydnum</taxon>
    </lineage>
</organism>
<dbReference type="Proteomes" id="UP000886523">
    <property type="component" value="Unassembled WGS sequence"/>
</dbReference>
<sequence length="85" mass="9739">MEMARYLASEPQGSAQRIWVKFQRMHPNRSVGGWRAHYTDKKGLIDGIARQLKAQDVLPLSPRVRFPVRMSGGLHCSLRRGMLVH</sequence>
<reference evidence="1" key="1">
    <citation type="journal article" date="2020" name="Nat. Commun.">
        <title>Large-scale genome sequencing of mycorrhizal fungi provides insights into the early evolution of symbiotic traits.</title>
        <authorList>
            <person name="Miyauchi S."/>
            <person name="Kiss E."/>
            <person name="Kuo A."/>
            <person name="Drula E."/>
            <person name="Kohler A."/>
            <person name="Sanchez-Garcia M."/>
            <person name="Morin E."/>
            <person name="Andreopoulos B."/>
            <person name="Barry K.W."/>
            <person name="Bonito G."/>
            <person name="Buee M."/>
            <person name="Carver A."/>
            <person name="Chen C."/>
            <person name="Cichocki N."/>
            <person name="Clum A."/>
            <person name="Culley D."/>
            <person name="Crous P.W."/>
            <person name="Fauchery L."/>
            <person name="Girlanda M."/>
            <person name="Hayes R.D."/>
            <person name="Keri Z."/>
            <person name="LaButti K."/>
            <person name="Lipzen A."/>
            <person name="Lombard V."/>
            <person name="Magnuson J."/>
            <person name="Maillard F."/>
            <person name="Murat C."/>
            <person name="Nolan M."/>
            <person name="Ohm R.A."/>
            <person name="Pangilinan J."/>
            <person name="Pereira M.F."/>
            <person name="Perotto S."/>
            <person name="Peter M."/>
            <person name="Pfister S."/>
            <person name="Riley R."/>
            <person name="Sitrit Y."/>
            <person name="Stielow J.B."/>
            <person name="Szollosi G."/>
            <person name="Zifcakova L."/>
            <person name="Stursova M."/>
            <person name="Spatafora J.W."/>
            <person name="Tedersoo L."/>
            <person name="Vaario L.M."/>
            <person name="Yamada A."/>
            <person name="Yan M."/>
            <person name="Wang P."/>
            <person name="Xu J."/>
            <person name="Bruns T."/>
            <person name="Baldrian P."/>
            <person name="Vilgalys R."/>
            <person name="Dunand C."/>
            <person name="Henrissat B."/>
            <person name="Grigoriev I.V."/>
            <person name="Hibbett D."/>
            <person name="Nagy L.G."/>
            <person name="Martin F.M."/>
        </authorList>
    </citation>
    <scope>NUCLEOTIDE SEQUENCE</scope>
    <source>
        <strain evidence="1">UP504</strain>
    </source>
</reference>